<evidence type="ECO:0000256" key="2">
    <source>
        <dbReference type="ARBA" id="ARBA00022468"/>
    </source>
</evidence>
<dbReference type="GO" id="GO:0005096">
    <property type="term" value="F:GTPase activator activity"/>
    <property type="evidence" value="ECO:0007669"/>
    <property type="project" value="UniProtKB-KW"/>
</dbReference>
<dbReference type="Proteomes" id="UP000807504">
    <property type="component" value="Unassembled WGS sequence"/>
</dbReference>
<dbReference type="GO" id="GO:0035023">
    <property type="term" value="P:regulation of Rho protein signal transduction"/>
    <property type="evidence" value="ECO:0007669"/>
    <property type="project" value="TreeGrafter"/>
</dbReference>
<keyword evidence="9" id="KW-1185">Reference proteome</keyword>
<evidence type="ECO:0000256" key="5">
    <source>
        <dbReference type="SAM" id="MobiDB-lite"/>
    </source>
</evidence>
<dbReference type="Gene3D" id="3.30.530.20">
    <property type="match status" value="1"/>
</dbReference>
<feature type="compositionally biased region" description="Low complexity" evidence="5">
    <location>
        <begin position="796"/>
        <end position="810"/>
    </location>
</feature>
<feature type="compositionally biased region" description="Polar residues" evidence="5">
    <location>
        <begin position="727"/>
        <end position="763"/>
    </location>
</feature>
<feature type="region of interest" description="Disordered" evidence="5">
    <location>
        <begin position="727"/>
        <end position="767"/>
    </location>
</feature>
<feature type="domain" description="Rho-GAP" evidence="6">
    <location>
        <begin position="1373"/>
        <end position="1576"/>
    </location>
</feature>
<feature type="compositionally biased region" description="Basic and acidic residues" evidence="5">
    <location>
        <begin position="560"/>
        <end position="569"/>
    </location>
</feature>
<gene>
    <name evidence="8" type="ORF">HNY73_010050</name>
</gene>
<dbReference type="InterPro" id="IPR002913">
    <property type="entry name" value="START_lipid-bd_dom"/>
</dbReference>
<dbReference type="CDD" id="cd09538">
    <property type="entry name" value="SAM_DLC1_2-like"/>
    <property type="match status" value="1"/>
</dbReference>
<evidence type="ECO:0000256" key="1">
    <source>
        <dbReference type="ARBA" id="ARBA00004170"/>
    </source>
</evidence>
<dbReference type="GO" id="GO:0016020">
    <property type="term" value="C:membrane"/>
    <property type="evidence" value="ECO:0007669"/>
    <property type="project" value="UniProtKB-SubCell"/>
</dbReference>
<dbReference type="SMART" id="SM00324">
    <property type="entry name" value="RhoGAP"/>
    <property type="match status" value="1"/>
</dbReference>
<dbReference type="PANTHER" id="PTHR12659:SF7">
    <property type="entry name" value="CROSSVEINLESS C, ISOFORM C"/>
    <property type="match status" value="1"/>
</dbReference>
<feature type="compositionally biased region" description="Polar residues" evidence="5">
    <location>
        <begin position="1081"/>
        <end position="1090"/>
    </location>
</feature>
<name>A0A8T0F1K4_ARGBR</name>
<organism evidence="8 9">
    <name type="scientific">Argiope bruennichi</name>
    <name type="common">Wasp spider</name>
    <name type="synonym">Aranea bruennichi</name>
    <dbReference type="NCBI Taxonomy" id="94029"/>
    <lineage>
        <taxon>Eukaryota</taxon>
        <taxon>Metazoa</taxon>
        <taxon>Ecdysozoa</taxon>
        <taxon>Arthropoda</taxon>
        <taxon>Chelicerata</taxon>
        <taxon>Arachnida</taxon>
        <taxon>Araneae</taxon>
        <taxon>Araneomorphae</taxon>
        <taxon>Entelegynae</taxon>
        <taxon>Araneoidea</taxon>
        <taxon>Araneidae</taxon>
        <taxon>Argiope</taxon>
    </lineage>
</organism>
<feature type="compositionally biased region" description="Basic and acidic residues" evidence="5">
    <location>
        <begin position="1039"/>
        <end position="1068"/>
    </location>
</feature>
<dbReference type="EMBL" id="JABXBU010000030">
    <property type="protein sequence ID" value="KAF8784362.1"/>
    <property type="molecule type" value="Genomic_DNA"/>
</dbReference>
<evidence type="ECO:0000313" key="8">
    <source>
        <dbReference type="EMBL" id="KAF8784362.1"/>
    </source>
</evidence>
<feature type="region of interest" description="Disordered" evidence="5">
    <location>
        <begin position="276"/>
        <end position="295"/>
    </location>
</feature>
<dbReference type="SUPFAM" id="SSF48350">
    <property type="entry name" value="GTPase activation domain, GAP"/>
    <property type="match status" value="1"/>
</dbReference>
<feature type="compositionally biased region" description="Low complexity" evidence="5">
    <location>
        <begin position="1091"/>
        <end position="1103"/>
    </location>
</feature>
<dbReference type="Gene3D" id="1.10.555.10">
    <property type="entry name" value="Rho GTPase activation protein"/>
    <property type="match status" value="1"/>
</dbReference>
<sequence length="1821" mass="203960">MTTCHDPYRELELYLEQAQEEIGLAIKELEDNEVSLLSDDSLDWKNLNDTLILPPQGFRSEEWNNKTNCELSRINADDSSSVNRVCYEGNILDFGYPATKFDSSHNSIVPRTSFASSFSTSVTGKNGKTICSPNTRKRLWRMHQSISFPETSKDLLLLGKDPQTSDSLIPNGRTQKSPEDNYDFRTLQSCGRKCRQRSNSDTLPSSLSYTEPHLLEEFHAFPRPPSGDVNLLSIWADNLVLELDKSLSGELMNFAESFSPSSDYSLSPIKQDENFKDSNFASTHSESDIKQNPEESNEFLLTGKNLKLVSRSPDSGIEQISCNTPDFSEDCVDCAPVSRKKVKGFSSDLLISDKDTDYIAPPPPQFKDENHSIRSIKDRSQATQTTHFCRKPSCLKSAEYVLEAQEMVEPFNNDNKGRISVAHAIPIKTIELENSPVVRTLCVINDGSEMNKNNDTHQKSISSDSKDKNLKGNNLLQPQIRSFFSSLPKPPKTPPNNADKWSSLPRDGGKSPDLICPQRSVSHSAVSNVNYVSIDELATFMRQMKSDSYQLPACADVSTDVKDDKENRDAVTQTTPPSLSRSSSFTWVTECDCSDWDVQNEHSDTDESLVMSGCSNCKAENRDLNSSSSSLDISSNCDDCLPASPGSAASSLYLSACSGSSDSFEEASVALVNDDTSSDYFKFPDGDLDQNNHQQLRSSEITLRGSTLGNISEEQITSETISVRSNISNPSLADSNNTDPQGQSASFPSTLRMSRKNQSTGSPAQPIEPTVLVINDLNLKSVSAPVLMRQKRHVASSKTPESSSSDSSPPTGARNKDSMCASYQVPPRAHSAKELNELQAIEACSWLRAAGFPQYAQMYEDNQFPIDISIVQKDHAFLHPDSIQSLFRRLNTLNRCAKMKFMDHAHRKTLYTEDSDDEEQYALSENWEFQRSSRRWSRIPSPLDDATEFVAKESLAASKPTAHLLTTSGRKYLSPEEAYCSSHDSVFVDEQHSSPDSIRRSTLHKSERISVSPSNIIGDCSPGSSSGSGGTLSLVSEDMQERRTLRRSGSDRVKEGAKALLKRMESLKGKKKKKALDTNKSQTAHSGNDGSSSSSLTSSPQLRRSQKTPHAQSDTSLRESDSVLYKSKDDMSAHSDSECRLFLVSNRQKDANSNNEKGTKLCNTSVTVTCPPEEYLSETNKEGDKEYNYLKPEFHTKTFLCSESPDGEKNKGNRGSYYDNVCAPLVVFNDLFTEVTGDAENKNRSKTKGAQPPFTDQDFYENQEDGDIIILNKERRDSGVGSSLQRGITYHQAPWHYLPFHRDPDATLFSNPIQITELTAPQMLLIRKLSLLKLTTIMEKFSPSSRTGWTWGVQKFICRIRNPDYKDKVVFGVPLLLILQRTGQPLPVSIQAAIQHLRKTALDSTGLFRKSGVRSRIQKLKTLNETIPEKISYEEQQAYDVADMLKQYFRELPEALLTNKLSETFISIFQYVPEELRLEAIRAALMLMPDENREVLQSLLEFLHEVCQHSGINQMTATNIAVCFAPSLFHLSTPRSASSSPRRRKTVGVPDLRELNENRAAYECLSCMVTNYETLFTVSEEMLSQSRITSTSYFQPATLEDLSSFVCNGQSGWKGYVDSCIQIFLKEAKEKYRGWKAVSQNDHVELAYKKLSDGHPLKLWKVTTEIEAPPVELLNRILRERHLWDSSFSKWKVITRLAKHTEVFQYLSTFLPPHPPCDYCVLRSWRTDLPKGACILIETSIEHPEAEKVPGSVRALVLASRYLIEPCGSGKSRITYISRIDTRGRSPEWYNRAYGHICTLLLVKLRSSFSRCRADGPETKV</sequence>
<dbReference type="PROSITE" id="PS50238">
    <property type="entry name" value="RHOGAP"/>
    <property type="match status" value="1"/>
</dbReference>
<dbReference type="InterPro" id="IPR001660">
    <property type="entry name" value="SAM"/>
</dbReference>
<dbReference type="PANTHER" id="PTHR12659">
    <property type="entry name" value="RHO-TYPE GTPASE ACTIVATING PROTEIN"/>
    <property type="match status" value="1"/>
</dbReference>
<reference evidence="8" key="2">
    <citation type="submission" date="2020-06" db="EMBL/GenBank/DDBJ databases">
        <authorList>
            <person name="Sheffer M."/>
        </authorList>
    </citation>
    <scope>NUCLEOTIDE SEQUENCE</scope>
</reference>
<feature type="domain" description="START" evidence="7">
    <location>
        <begin position="1619"/>
        <end position="1790"/>
    </location>
</feature>
<evidence type="ECO:0000313" key="9">
    <source>
        <dbReference type="Proteomes" id="UP000807504"/>
    </source>
</evidence>
<evidence type="ECO:0000259" key="7">
    <source>
        <dbReference type="PROSITE" id="PS50848"/>
    </source>
</evidence>
<feature type="region of interest" description="Disordered" evidence="5">
    <location>
        <begin position="560"/>
        <end position="579"/>
    </location>
</feature>
<dbReference type="CDD" id="cd08869">
    <property type="entry name" value="START_RhoGAP"/>
    <property type="match status" value="1"/>
</dbReference>
<keyword evidence="3" id="KW-0597">Phosphoprotein</keyword>
<evidence type="ECO:0000259" key="6">
    <source>
        <dbReference type="PROSITE" id="PS50238"/>
    </source>
</evidence>
<feature type="coiled-coil region" evidence="4">
    <location>
        <begin position="8"/>
        <end position="35"/>
    </location>
</feature>
<feature type="region of interest" description="Disordered" evidence="5">
    <location>
        <begin position="163"/>
        <end position="182"/>
    </location>
</feature>
<feature type="compositionally biased region" description="Polar residues" evidence="5">
    <location>
        <begin position="163"/>
        <end position="175"/>
    </location>
</feature>
<dbReference type="InterPro" id="IPR008936">
    <property type="entry name" value="Rho_GTPase_activation_prot"/>
</dbReference>
<dbReference type="InterPro" id="IPR023393">
    <property type="entry name" value="START-like_dom_sf"/>
</dbReference>
<dbReference type="GO" id="GO:0008289">
    <property type="term" value="F:lipid binding"/>
    <property type="evidence" value="ECO:0007669"/>
    <property type="project" value="InterPro"/>
</dbReference>
<dbReference type="GO" id="GO:0030036">
    <property type="term" value="P:actin cytoskeleton organization"/>
    <property type="evidence" value="ECO:0007669"/>
    <property type="project" value="TreeGrafter"/>
</dbReference>
<evidence type="ECO:0000256" key="4">
    <source>
        <dbReference type="SAM" id="Coils"/>
    </source>
</evidence>
<comment type="subcellular location">
    <subcellularLocation>
        <location evidence="1">Membrane</location>
        <topology evidence="1">Peripheral membrane protein</topology>
    </subcellularLocation>
</comment>
<dbReference type="SUPFAM" id="SSF47769">
    <property type="entry name" value="SAM/Pointed domain"/>
    <property type="match status" value="1"/>
</dbReference>
<keyword evidence="2" id="KW-0343">GTPase activation</keyword>
<protein>
    <submittedName>
        <fullName evidence="8">StAR-related lipid transfer protein 13 like protein</fullName>
    </submittedName>
</protein>
<dbReference type="GO" id="GO:0007165">
    <property type="term" value="P:signal transduction"/>
    <property type="evidence" value="ECO:0007669"/>
    <property type="project" value="InterPro"/>
</dbReference>
<accession>A0A8T0F1K4</accession>
<proteinExistence type="predicted"/>
<dbReference type="InterPro" id="IPR000198">
    <property type="entry name" value="RhoGAP_dom"/>
</dbReference>
<feature type="compositionally biased region" description="Basic and acidic residues" evidence="5">
    <location>
        <begin position="452"/>
        <end position="470"/>
    </location>
</feature>
<dbReference type="InterPro" id="IPR013761">
    <property type="entry name" value="SAM/pointed_sf"/>
</dbReference>
<feature type="region of interest" description="Disordered" evidence="5">
    <location>
        <begin position="484"/>
        <end position="517"/>
    </location>
</feature>
<dbReference type="PROSITE" id="PS50848">
    <property type="entry name" value="START"/>
    <property type="match status" value="1"/>
</dbReference>
<dbReference type="FunFam" id="3.30.530.20:FF:000009">
    <property type="entry name" value="StAR related lipid transfer domain containing 13"/>
    <property type="match status" value="1"/>
</dbReference>
<dbReference type="Pfam" id="PF01852">
    <property type="entry name" value="START"/>
    <property type="match status" value="1"/>
</dbReference>
<feature type="region of interest" description="Disordered" evidence="5">
    <location>
        <begin position="790"/>
        <end position="819"/>
    </location>
</feature>
<dbReference type="SUPFAM" id="SSF55961">
    <property type="entry name" value="Bet v1-like"/>
    <property type="match status" value="1"/>
</dbReference>
<dbReference type="Pfam" id="PF07647">
    <property type="entry name" value="SAM_2"/>
    <property type="match status" value="1"/>
</dbReference>
<dbReference type="SMART" id="SM00234">
    <property type="entry name" value="START"/>
    <property type="match status" value="1"/>
</dbReference>
<evidence type="ECO:0000256" key="3">
    <source>
        <dbReference type="ARBA" id="ARBA00022553"/>
    </source>
</evidence>
<feature type="compositionally biased region" description="Basic and acidic residues" evidence="5">
    <location>
        <begin position="990"/>
        <end position="1008"/>
    </location>
</feature>
<feature type="region of interest" description="Disordered" evidence="5">
    <location>
        <begin position="990"/>
        <end position="1121"/>
    </location>
</feature>
<feature type="region of interest" description="Disordered" evidence="5">
    <location>
        <begin position="447"/>
        <end position="472"/>
    </location>
</feature>
<dbReference type="Gene3D" id="1.10.287.2070">
    <property type="match status" value="1"/>
</dbReference>
<feature type="compositionally biased region" description="Polar residues" evidence="5">
    <location>
        <begin position="570"/>
        <end position="579"/>
    </location>
</feature>
<comment type="caution">
    <text evidence="8">The sequence shown here is derived from an EMBL/GenBank/DDBJ whole genome shotgun (WGS) entry which is preliminary data.</text>
</comment>
<reference evidence="8" key="1">
    <citation type="journal article" date="2020" name="bioRxiv">
        <title>Chromosome-level reference genome of the European wasp spider Argiope bruennichi: a resource for studies on range expansion and evolutionary adaptation.</title>
        <authorList>
            <person name="Sheffer M.M."/>
            <person name="Hoppe A."/>
            <person name="Krehenwinkel H."/>
            <person name="Uhl G."/>
            <person name="Kuss A.W."/>
            <person name="Jensen L."/>
            <person name="Jensen C."/>
            <person name="Gillespie R.G."/>
            <person name="Hoff K.J."/>
            <person name="Prost S."/>
        </authorList>
    </citation>
    <scope>NUCLEOTIDE SEQUENCE</scope>
</reference>
<dbReference type="Pfam" id="PF00620">
    <property type="entry name" value="RhoGAP"/>
    <property type="match status" value="1"/>
</dbReference>
<keyword evidence="4" id="KW-0175">Coiled coil</keyword>
<feature type="region of interest" description="Disordered" evidence="5">
    <location>
        <begin position="1239"/>
        <end position="1259"/>
    </location>
</feature>